<keyword evidence="2" id="KW-1185">Reference proteome</keyword>
<dbReference type="RefSeq" id="WP_381835996.1">
    <property type="nucleotide sequence ID" value="NZ_JBHTCF010000014.1"/>
</dbReference>
<protein>
    <submittedName>
        <fullName evidence="1">Uncharacterized protein</fullName>
    </submittedName>
</protein>
<sequence length="112" mass="12542">MDKATLEALLVVAVRDGKCPADVLRAAGEGWSVQSGVAGRAELLRSYRRRLRRTAEGSTLRQQTQQLVLFLEEFPDDQLTMVGATGDAGGYEMFLADAQEERILFWMNMFSR</sequence>
<evidence type="ECO:0000313" key="1">
    <source>
        <dbReference type="EMBL" id="MFC7308216.1"/>
    </source>
</evidence>
<dbReference type="Proteomes" id="UP001596523">
    <property type="component" value="Unassembled WGS sequence"/>
</dbReference>
<proteinExistence type="predicted"/>
<name>A0ABW2JPW6_9ACTN</name>
<dbReference type="EMBL" id="JBHTCF010000014">
    <property type="protein sequence ID" value="MFC7308216.1"/>
    <property type="molecule type" value="Genomic_DNA"/>
</dbReference>
<evidence type="ECO:0000313" key="2">
    <source>
        <dbReference type="Proteomes" id="UP001596523"/>
    </source>
</evidence>
<reference evidence="2" key="1">
    <citation type="journal article" date="2019" name="Int. J. Syst. Evol. Microbiol.">
        <title>The Global Catalogue of Microorganisms (GCM) 10K type strain sequencing project: providing services to taxonomists for standard genome sequencing and annotation.</title>
        <authorList>
            <consortium name="The Broad Institute Genomics Platform"/>
            <consortium name="The Broad Institute Genome Sequencing Center for Infectious Disease"/>
            <person name="Wu L."/>
            <person name="Ma J."/>
        </authorList>
    </citation>
    <scope>NUCLEOTIDE SEQUENCE [LARGE SCALE GENOMIC DNA]</scope>
    <source>
        <strain evidence="2">SYNS20</strain>
    </source>
</reference>
<accession>A0ABW2JPW6</accession>
<organism evidence="1 2">
    <name type="scientific">Streptomyces monticola</name>
    <dbReference type="NCBI Taxonomy" id="2666263"/>
    <lineage>
        <taxon>Bacteria</taxon>
        <taxon>Bacillati</taxon>
        <taxon>Actinomycetota</taxon>
        <taxon>Actinomycetes</taxon>
        <taxon>Kitasatosporales</taxon>
        <taxon>Streptomycetaceae</taxon>
        <taxon>Streptomyces</taxon>
    </lineage>
</organism>
<comment type="caution">
    <text evidence="1">The sequence shown here is derived from an EMBL/GenBank/DDBJ whole genome shotgun (WGS) entry which is preliminary data.</text>
</comment>
<gene>
    <name evidence="1" type="ORF">ACFQVC_28840</name>
</gene>